<dbReference type="EMBL" id="MK059395">
    <property type="protein sequence ID" value="QGA47441.1"/>
    <property type="molecule type" value="Genomic_DNA"/>
</dbReference>
<feature type="transmembrane region" description="Helical" evidence="12">
    <location>
        <begin position="69"/>
        <end position="90"/>
    </location>
</feature>
<evidence type="ECO:0000256" key="2">
    <source>
        <dbReference type="ARBA" id="ARBA00004225"/>
    </source>
</evidence>
<accession>A0A5Q0S269</accession>
<evidence type="ECO:0000256" key="9">
    <source>
        <dbReference type="ARBA" id="ARBA00023136"/>
    </source>
</evidence>
<comment type="catalytic activity">
    <reaction evidence="11">
        <text>a ubiquinone + NADH + 5 H(+)(in) = a ubiquinol + NAD(+) + 4 H(+)(out)</text>
        <dbReference type="Rhea" id="RHEA:29091"/>
        <dbReference type="Rhea" id="RHEA-COMP:9565"/>
        <dbReference type="Rhea" id="RHEA-COMP:9566"/>
        <dbReference type="ChEBI" id="CHEBI:15378"/>
        <dbReference type="ChEBI" id="CHEBI:16389"/>
        <dbReference type="ChEBI" id="CHEBI:17976"/>
        <dbReference type="ChEBI" id="CHEBI:57540"/>
        <dbReference type="ChEBI" id="CHEBI:57945"/>
        <dbReference type="EC" id="7.1.1.2"/>
    </reaction>
</comment>
<reference evidence="13" key="2">
    <citation type="journal article" date="2019" name="Mitochondrial DNA Part B Resour">
        <title>Mitogenome of Daphnia laevis (Cladocera, Daphniidae) from Brazil.</title>
        <authorList>
            <person name="Martins Ribeiro M."/>
            <person name="Facchin S."/>
            <person name="Pereira A.H."/>
            <person name="Kalapothakis E."/>
            <person name="Xu S."/>
            <person name="Han B.-P."/>
            <person name="Dumont H.J."/>
            <person name="Cecilia Rietzler A."/>
        </authorList>
    </citation>
    <scope>NUCLEOTIDE SEQUENCE</scope>
</reference>
<dbReference type="RefSeq" id="YP_009711864.1">
    <property type="nucleotide sequence ID" value="NC_045243.1"/>
</dbReference>
<keyword evidence="10" id="KW-0520">NAD</keyword>
<evidence type="ECO:0000256" key="12">
    <source>
        <dbReference type="SAM" id="Phobius"/>
    </source>
</evidence>
<dbReference type="EC" id="7.1.1.2" evidence="11"/>
<dbReference type="GO" id="GO:0009060">
    <property type="term" value="P:aerobic respiration"/>
    <property type="evidence" value="ECO:0007669"/>
    <property type="project" value="TreeGrafter"/>
</dbReference>
<evidence type="ECO:0000256" key="5">
    <source>
        <dbReference type="ARBA" id="ARBA00022448"/>
    </source>
</evidence>
<dbReference type="PANTHER" id="PTHR11432:SF3">
    <property type="entry name" value="NADH-UBIQUINONE OXIDOREDUCTASE CHAIN 1"/>
    <property type="match status" value="1"/>
</dbReference>
<dbReference type="AlphaFoldDB" id="A0A5Q0S269"/>
<keyword evidence="5" id="KW-0813">Transport</keyword>
<proteinExistence type="inferred from homology"/>
<sequence length="305" mass="34128">MEQFVMFLVLVILVLVGVAFFTLFERKLLGYIQLRKGPNKVGFGGLLQPFSDAIKLFSKEHIPPSISNYLAYLLAPSFSLGLSLLAWVSLPSIFNLISFNKSVLFFLCCVGMGVYGLLAAGWSSNSKYSLLGALRGVAQTISYEVSLVLILLSPLIVTLGYDWAGFVDFQMGFWFLFLFPLSSLVLFISCLAETNRTPFDFAEGESELVSGYNTEYSSGGFALIMLAEYTSILFMSFLFGVVFMGGVTSFFFILFFMLLAFIFVWVRGTLPRFRYDKLMFLAWKCFLPFSLSYLILMGGLMSLAV</sequence>
<dbReference type="PANTHER" id="PTHR11432">
    <property type="entry name" value="NADH DEHYDROGENASE SUBUNIT 1"/>
    <property type="match status" value="1"/>
</dbReference>
<comment type="subcellular location">
    <subcellularLocation>
        <location evidence="10">Mitochondrion inner membrane</location>
        <topology evidence="10">Multi-pass membrane protein</topology>
    </subcellularLocation>
    <subcellularLocation>
        <location evidence="2">Mitochondrion membrane</location>
        <topology evidence="2">Multi-pass membrane protein</topology>
    </subcellularLocation>
</comment>
<dbReference type="GeneID" id="42889383"/>
<keyword evidence="11 13" id="KW-0496">Mitochondrion</keyword>
<feature type="transmembrane region" description="Helical" evidence="12">
    <location>
        <begin position="141"/>
        <end position="161"/>
    </location>
</feature>
<dbReference type="GO" id="GO:0005743">
    <property type="term" value="C:mitochondrial inner membrane"/>
    <property type="evidence" value="ECO:0007669"/>
    <property type="project" value="UniProtKB-SubCell"/>
</dbReference>
<dbReference type="InterPro" id="IPR001694">
    <property type="entry name" value="NADH_UbQ_OxRdtase_su1/FPO"/>
</dbReference>
<organism evidence="13">
    <name type="scientific">Daphnia laevis</name>
    <dbReference type="NCBI Taxonomy" id="42853"/>
    <lineage>
        <taxon>Eukaryota</taxon>
        <taxon>Metazoa</taxon>
        <taxon>Ecdysozoa</taxon>
        <taxon>Arthropoda</taxon>
        <taxon>Crustacea</taxon>
        <taxon>Branchiopoda</taxon>
        <taxon>Diplostraca</taxon>
        <taxon>Cladocera</taxon>
        <taxon>Anomopoda</taxon>
        <taxon>Daphniidae</taxon>
        <taxon>Daphnia</taxon>
        <taxon>Daphnia laevis group</taxon>
    </lineage>
</organism>
<dbReference type="PROSITE" id="PS00667">
    <property type="entry name" value="COMPLEX1_ND1_1"/>
    <property type="match status" value="1"/>
</dbReference>
<dbReference type="GO" id="GO:0008137">
    <property type="term" value="F:NADH dehydrogenase (ubiquinone) activity"/>
    <property type="evidence" value="ECO:0007669"/>
    <property type="project" value="UniProtKB-EC"/>
</dbReference>
<evidence type="ECO:0000313" key="13">
    <source>
        <dbReference type="EMBL" id="QGA47441.1"/>
    </source>
</evidence>
<dbReference type="CTD" id="4535"/>
<feature type="transmembrane region" description="Helical" evidence="12">
    <location>
        <begin position="102"/>
        <end position="120"/>
    </location>
</feature>
<name>A0A5Q0S269_9CRUS</name>
<gene>
    <name evidence="13" type="primary">ND1</name>
</gene>
<evidence type="ECO:0000256" key="10">
    <source>
        <dbReference type="RuleBase" id="RU000471"/>
    </source>
</evidence>
<reference evidence="13" key="1">
    <citation type="submission" date="2018-10" db="EMBL/GenBank/DDBJ databases">
        <authorList>
            <person name="Ribeiro M.M."/>
            <person name="Facchin S."/>
            <person name="Pereira A.H."/>
            <person name="Kalapothakis E."/>
            <person name="Xu S."/>
            <person name="Han B."/>
            <person name="Dumont H.J."/>
            <person name="Rietzler A.C."/>
        </authorList>
    </citation>
    <scope>NUCLEOTIDE SEQUENCE</scope>
</reference>
<keyword evidence="9 12" id="KW-0472">Membrane</keyword>
<keyword evidence="7 12" id="KW-1133">Transmembrane helix</keyword>
<dbReference type="GO" id="GO:0003954">
    <property type="term" value="F:NADH dehydrogenase activity"/>
    <property type="evidence" value="ECO:0007669"/>
    <property type="project" value="TreeGrafter"/>
</dbReference>
<evidence type="ECO:0000256" key="1">
    <source>
        <dbReference type="ARBA" id="ARBA00003257"/>
    </source>
</evidence>
<evidence type="ECO:0000256" key="11">
    <source>
        <dbReference type="RuleBase" id="RU000473"/>
    </source>
</evidence>
<geneLocation type="mitochondrion" evidence="13"/>
<evidence type="ECO:0000256" key="4">
    <source>
        <dbReference type="ARBA" id="ARBA00021009"/>
    </source>
</evidence>
<comment type="function">
    <text evidence="1">Core subunit of the mitochondrial membrane respiratory chain NADH dehydrogenase (Complex I) that is believed to belong to the minimal assembly required for catalysis. Complex I functions in the transfer of electrons from NADH to the respiratory chain. The immediate electron acceptor for the enzyme is believed to be ubiquinone.</text>
</comment>
<feature type="transmembrane region" description="Helical" evidence="12">
    <location>
        <begin position="278"/>
        <end position="304"/>
    </location>
</feature>
<feature type="transmembrane region" description="Helical" evidence="12">
    <location>
        <begin position="221"/>
        <end position="243"/>
    </location>
</feature>
<evidence type="ECO:0000256" key="6">
    <source>
        <dbReference type="ARBA" id="ARBA00022692"/>
    </source>
</evidence>
<keyword evidence="8 11" id="KW-0830">Ubiquinone</keyword>
<feature type="transmembrane region" description="Helical" evidence="12">
    <location>
        <begin position="249"/>
        <end position="266"/>
    </location>
</feature>
<dbReference type="InterPro" id="IPR018086">
    <property type="entry name" value="NADH_UbQ_OxRdtase_su1_CS"/>
</dbReference>
<dbReference type="Pfam" id="PF00146">
    <property type="entry name" value="NADHdh"/>
    <property type="match status" value="1"/>
</dbReference>
<evidence type="ECO:0000256" key="7">
    <source>
        <dbReference type="ARBA" id="ARBA00022989"/>
    </source>
</evidence>
<evidence type="ECO:0000256" key="3">
    <source>
        <dbReference type="ARBA" id="ARBA00010535"/>
    </source>
</evidence>
<dbReference type="HAMAP" id="MF_01350">
    <property type="entry name" value="NDH1_NuoH"/>
    <property type="match status" value="1"/>
</dbReference>
<evidence type="ECO:0000256" key="8">
    <source>
        <dbReference type="ARBA" id="ARBA00023075"/>
    </source>
</evidence>
<keyword evidence="6 10" id="KW-0812">Transmembrane</keyword>
<protein>
    <recommendedName>
        <fullName evidence="4 11">NADH-ubiquinone oxidoreductase chain 1</fullName>
        <ecNumber evidence="11">7.1.1.2</ecNumber>
    </recommendedName>
</protein>
<feature type="transmembrane region" description="Helical" evidence="12">
    <location>
        <begin position="6"/>
        <end position="24"/>
    </location>
</feature>
<dbReference type="PROSITE" id="PS00668">
    <property type="entry name" value="COMPLEX1_ND1_2"/>
    <property type="match status" value="1"/>
</dbReference>
<feature type="transmembrane region" description="Helical" evidence="12">
    <location>
        <begin position="173"/>
        <end position="192"/>
    </location>
</feature>
<comment type="similarity">
    <text evidence="3 10">Belongs to the complex I subunit 1 family.</text>
</comment>